<feature type="transmembrane region" description="Helical" evidence="2">
    <location>
        <begin position="257"/>
        <end position="275"/>
    </location>
</feature>
<feature type="transmembrane region" description="Helical" evidence="2">
    <location>
        <begin position="100"/>
        <end position="123"/>
    </location>
</feature>
<evidence type="ECO:0000256" key="2">
    <source>
        <dbReference type="SAM" id="Phobius"/>
    </source>
</evidence>
<dbReference type="Proteomes" id="UP000305836">
    <property type="component" value="Unassembled WGS sequence"/>
</dbReference>
<accession>A0A4U3LSL4</accession>
<dbReference type="OrthoDB" id="3693644at2"/>
<gene>
    <name evidence="4" type="ORF">FDA38_25475</name>
</gene>
<dbReference type="GO" id="GO:0080120">
    <property type="term" value="P:CAAX-box protein maturation"/>
    <property type="evidence" value="ECO:0007669"/>
    <property type="project" value="UniProtKB-ARBA"/>
</dbReference>
<dbReference type="EMBL" id="SZPZ01000003">
    <property type="protein sequence ID" value="TKK78419.1"/>
    <property type="molecule type" value="Genomic_DNA"/>
</dbReference>
<evidence type="ECO:0000256" key="1">
    <source>
        <dbReference type="SAM" id="MobiDB-lite"/>
    </source>
</evidence>
<keyword evidence="4" id="KW-0378">Hydrolase</keyword>
<feature type="transmembrane region" description="Helical" evidence="2">
    <location>
        <begin position="177"/>
        <end position="196"/>
    </location>
</feature>
<feature type="transmembrane region" description="Helical" evidence="2">
    <location>
        <begin position="65"/>
        <end position="88"/>
    </location>
</feature>
<feature type="domain" description="CAAX prenyl protease 2/Lysostaphin resistance protein A-like" evidence="3">
    <location>
        <begin position="152"/>
        <end position="237"/>
    </location>
</feature>
<dbReference type="GO" id="GO:0008237">
    <property type="term" value="F:metallopeptidase activity"/>
    <property type="evidence" value="ECO:0007669"/>
    <property type="project" value="UniProtKB-KW"/>
</dbReference>
<name>A0A4U3LSL4_9ACTN</name>
<keyword evidence="2" id="KW-1133">Transmembrane helix</keyword>
<evidence type="ECO:0000259" key="3">
    <source>
        <dbReference type="Pfam" id="PF02517"/>
    </source>
</evidence>
<feature type="region of interest" description="Disordered" evidence="1">
    <location>
        <begin position="1"/>
        <end position="28"/>
    </location>
</feature>
<evidence type="ECO:0000313" key="4">
    <source>
        <dbReference type="EMBL" id="TKK78419.1"/>
    </source>
</evidence>
<proteinExistence type="predicted"/>
<keyword evidence="5" id="KW-1185">Reference proteome</keyword>
<feature type="transmembrane region" description="Helical" evidence="2">
    <location>
        <begin position="42"/>
        <end position="59"/>
    </location>
</feature>
<keyword evidence="2" id="KW-0472">Membrane</keyword>
<evidence type="ECO:0000313" key="5">
    <source>
        <dbReference type="Proteomes" id="UP000305836"/>
    </source>
</evidence>
<feature type="transmembrane region" description="Helical" evidence="2">
    <location>
        <begin position="216"/>
        <end position="236"/>
    </location>
</feature>
<reference evidence="4 5" key="1">
    <citation type="submission" date="2019-04" db="EMBL/GenBank/DDBJ databases">
        <title>Kribbella sp. NEAU-THZ 27 nov., a novel actinomycete isolated from soil.</title>
        <authorList>
            <person name="Duan L."/>
        </authorList>
    </citation>
    <scope>NUCLEOTIDE SEQUENCE [LARGE SCALE GENOMIC DNA]</scope>
    <source>
        <strain evidence="5">NEAU-THZ27</strain>
    </source>
</reference>
<dbReference type="InterPro" id="IPR003675">
    <property type="entry name" value="Rce1/LyrA-like_dom"/>
</dbReference>
<organism evidence="4 5">
    <name type="scientific">Kribbella jiaozuonensis</name>
    <dbReference type="NCBI Taxonomy" id="2575441"/>
    <lineage>
        <taxon>Bacteria</taxon>
        <taxon>Bacillati</taxon>
        <taxon>Actinomycetota</taxon>
        <taxon>Actinomycetes</taxon>
        <taxon>Propionibacteriales</taxon>
        <taxon>Kribbellaceae</taxon>
        <taxon>Kribbella</taxon>
    </lineage>
</organism>
<dbReference type="GO" id="GO:0006508">
    <property type="term" value="P:proteolysis"/>
    <property type="evidence" value="ECO:0007669"/>
    <property type="project" value="UniProtKB-KW"/>
</dbReference>
<dbReference type="RefSeq" id="WP_137256565.1">
    <property type="nucleotide sequence ID" value="NZ_JBHSPQ010000002.1"/>
</dbReference>
<protein>
    <submittedName>
        <fullName evidence="4">CPBP family intramembrane metalloprotease</fullName>
    </submittedName>
</protein>
<comment type="caution">
    <text evidence="4">The sequence shown here is derived from an EMBL/GenBank/DDBJ whole genome shotgun (WGS) entry which is preliminary data.</text>
</comment>
<keyword evidence="4" id="KW-0482">Metalloprotease</keyword>
<sequence length="298" mass="32234">MKTRIIQNQPDDDGNLPPARAAEPPGNHLSARRSVMSFVRNHPVISFFVLAYALTWATLPFGSFFAPGALLAALVIAFVNDGLAGLRAIGARLIRWRVRWVWYVVAIAVPLAVHFVTIGINQAMGAPSPSSGQFAPWYGLALVIGMNMVDPMGGPFSEEPSFRGFAQSKLQTTRTPLAATALMAVAIAGWHLPLFLISSYGLQPYEAVTTVAVTFWYGWLFNHAAGSVLITLIAHATEGSINTSDLWPAGPDLSRETWLYVVVWSAVAITLLIGSRRFWTRPAPSAATSSTPTSERVS</sequence>
<keyword evidence="2" id="KW-0812">Transmembrane</keyword>
<dbReference type="GO" id="GO:0004175">
    <property type="term" value="F:endopeptidase activity"/>
    <property type="evidence" value="ECO:0007669"/>
    <property type="project" value="UniProtKB-ARBA"/>
</dbReference>
<keyword evidence="4" id="KW-0645">Protease</keyword>
<dbReference type="Pfam" id="PF02517">
    <property type="entry name" value="Rce1-like"/>
    <property type="match status" value="1"/>
</dbReference>
<dbReference type="AlphaFoldDB" id="A0A4U3LSL4"/>